<organism evidence="4 5">
    <name type="scientific">Nocardiopsis exhalans</name>
    <dbReference type="NCBI Taxonomy" id="163604"/>
    <lineage>
        <taxon>Bacteria</taxon>
        <taxon>Bacillati</taxon>
        <taxon>Actinomycetota</taxon>
        <taxon>Actinomycetes</taxon>
        <taxon>Streptosporangiales</taxon>
        <taxon>Nocardiopsidaceae</taxon>
        <taxon>Nocardiopsis</taxon>
    </lineage>
</organism>
<dbReference type="InterPro" id="IPR038152">
    <property type="entry name" value="Carbam_trans_C_sf"/>
</dbReference>
<name>A0ABY5DBR2_9ACTN</name>
<dbReference type="Gene3D" id="3.90.870.20">
    <property type="entry name" value="Carbamoyltransferase, C-terminal domain"/>
    <property type="match status" value="1"/>
</dbReference>
<proteinExistence type="inferred from homology"/>
<accession>A0ABY5DBR2</accession>
<dbReference type="RefSeq" id="WP_254419537.1">
    <property type="nucleotide sequence ID" value="NZ_BAAAJB010000029.1"/>
</dbReference>
<dbReference type="Pfam" id="PF02543">
    <property type="entry name" value="Carbam_trans_N"/>
    <property type="match status" value="1"/>
</dbReference>
<dbReference type="Proteomes" id="UP001055940">
    <property type="component" value="Chromosome"/>
</dbReference>
<dbReference type="PANTHER" id="PTHR34847">
    <property type="entry name" value="NODULATION PROTEIN U"/>
    <property type="match status" value="1"/>
</dbReference>
<evidence type="ECO:0000313" key="5">
    <source>
        <dbReference type="Proteomes" id="UP001055940"/>
    </source>
</evidence>
<protein>
    <recommendedName>
        <fullName evidence="6">Carbamoyltransferase</fullName>
    </recommendedName>
</protein>
<evidence type="ECO:0000259" key="2">
    <source>
        <dbReference type="Pfam" id="PF02543"/>
    </source>
</evidence>
<evidence type="ECO:0008006" key="6">
    <source>
        <dbReference type="Google" id="ProtNLM"/>
    </source>
</evidence>
<dbReference type="EMBL" id="CP099837">
    <property type="protein sequence ID" value="USY20471.1"/>
    <property type="molecule type" value="Genomic_DNA"/>
</dbReference>
<dbReference type="InterPro" id="IPR031730">
    <property type="entry name" value="Carbam_trans_C"/>
</dbReference>
<evidence type="ECO:0000313" key="4">
    <source>
        <dbReference type="EMBL" id="USY20471.1"/>
    </source>
</evidence>
<dbReference type="InterPro" id="IPR051338">
    <property type="entry name" value="NodU/CmcH_Carbamoyltrnsfr"/>
</dbReference>
<feature type="domain" description="Carbamoyltransferase C-terminal" evidence="3">
    <location>
        <begin position="402"/>
        <end position="550"/>
    </location>
</feature>
<dbReference type="Gene3D" id="3.30.420.40">
    <property type="match status" value="2"/>
</dbReference>
<sequence>MPTHVLGISCYYHDAAAALVSDGRITAAAQEERFSRRKHDANFPTSAIEYCLAEGGVDVGDLDAVLFYDNPVLTLDRNLTTFLSMSPRGSERWREFASAFLGNKLLIARDIRRRLNTSAPVRFTRHHLSHGASAFYPSPFESAAVLTIDGVGEWETTAIAYGSGSEIRPLKSIRFPHSLGLLYSAFTSFCGFRVNSGEYKLMGLAPYGRPRYADMIREHLLHLEADGSFRLGLEYFDFLDGERLTNERFQDLFGGPPRQPASRITGRETDLAASIQLVTQEAVLGLARHARELTGSPNLCLAGGVALNCVANGLLHRERLFDNVWIQPAAGDSGGALGAALLGAHKLLSTPRRIPVDAPDSQRGSLLGPDYSAESLRDELDRLGCAYDLVRDRRERADRIAGHLAAGDVVALCSGRMEFGPRALGSRSIIADPRRADTQTRLNMKVKFRESFRPFAPAVLEEACGDYFSFHGASPYMLVTAPVRPERRVATDRRPWEDDDLLAIVRDVRSDVPAVTHVDFSARLQTVGPDGNPELRSVIEAFRDLTGCPMRFSQRNDLCGAG</sequence>
<reference evidence="4" key="1">
    <citation type="submission" date="2022-06" db="EMBL/GenBank/DDBJ databases">
        <authorList>
            <person name="Ping M."/>
        </authorList>
    </citation>
    <scope>NUCLEOTIDE SEQUENCE</scope>
    <source>
        <strain evidence="4">JCM11759T</strain>
    </source>
</reference>
<comment type="similarity">
    <text evidence="1">Belongs to the NodU/CmcH family.</text>
</comment>
<dbReference type="InterPro" id="IPR003696">
    <property type="entry name" value="Carbtransf_dom"/>
</dbReference>
<dbReference type="Pfam" id="PF16861">
    <property type="entry name" value="Carbam_trans_C"/>
    <property type="match status" value="1"/>
</dbReference>
<evidence type="ECO:0000256" key="1">
    <source>
        <dbReference type="ARBA" id="ARBA00006129"/>
    </source>
</evidence>
<dbReference type="CDD" id="cd24098">
    <property type="entry name" value="ASKHA_NBD_TobZ_N"/>
    <property type="match status" value="1"/>
</dbReference>
<gene>
    <name evidence="4" type="ORF">NE857_02075</name>
</gene>
<dbReference type="PANTHER" id="PTHR34847:SF1">
    <property type="entry name" value="NODULATION PROTEIN U"/>
    <property type="match status" value="1"/>
</dbReference>
<keyword evidence="5" id="KW-1185">Reference proteome</keyword>
<feature type="domain" description="Carbamoyltransferase" evidence="2">
    <location>
        <begin position="4"/>
        <end position="341"/>
    </location>
</feature>
<dbReference type="InterPro" id="IPR043129">
    <property type="entry name" value="ATPase_NBD"/>
</dbReference>
<dbReference type="SUPFAM" id="SSF53067">
    <property type="entry name" value="Actin-like ATPase domain"/>
    <property type="match status" value="1"/>
</dbReference>
<evidence type="ECO:0000259" key="3">
    <source>
        <dbReference type="Pfam" id="PF16861"/>
    </source>
</evidence>